<keyword evidence="2" id="KW-0677">Repeat</keyword>
<dbReference type="InterPro" id="IPR032675">
    <property type="entry name" value="LRR_dom_sf"/>
</dbReference>
<dbReference type="SUPFAM" id="SSF52058">
    <property type="entry name" value="L domain-like"/>
    <property type="match status" value="2"/>
</dbReference>
<evidence type="ECO:0000313" key="5">
    <source>
        <dbReference type="EMBL" id="GAQ84520.1"/>
    </source>
</evidence>
<keyword evidence="1" id="KW-0433">Leucine-rich repeat</keyword>
<gene>
    <name evidence="5" type="ORF">KFL_001920210</name>
</gene>
<dbReference type="OMA" id="HTAGNVR"/>
<dbReference type="PROSITE" id="PS51450">
    <property type="entry name" value="LRR"/>
    <property type="match status" value="14"/>
</dbReference>
<feature type="compositionally biased region" description="Basic and acidic residues" evidence="3">
    <location>
        <begin position="936"/>
        <end position="947"/>
    </location>
</feature>
<dbReference type="InterPro" id="IPR003591">
    <property type="entry name" value="Leu-rich_rpt_typical-subtyp"/>
</dbReference>
<dbReference type="SMART" id="SM00446">
    <property type="entry name" value="LRRcap"/>
    <property type="match status" value="3"/>
</dbReference>
<accession>A0A1Y1I0Q3</accession>
<dbReference type="Pfam" id="PF14580">
    <property type="entry name" value="LRR_9"/>
    <property type="match status" value="3"/>
</dbReference>
<feature type="domain" description="U2A'/phosphoprotein 32 family A C-terminal" evidence="4">
    <location>
        <begin position="1403"/>
        <end position="1421"/>
    </location>
</feature>
<evidence type="ECO:0000256" key="3">
    <source>
        <dbReference type="SAM" id="MobiDB-lite"/>
    </source>
</evidence>
<proteinExistence type="predicted"/>
<dbReference type="Proteomes" id="UP000054558">
    <property type="component" value="Unassembled WGS sequence"/>
</dbReference>
<dbReference type="PANTHER" id="PTHR46652:SF3">
    <property type="entry name" value="LEUCINE-RICH REPEAT-CONTAINING PROTEIN 9"/>
    <property type="match status" value="1"/>
</dbReference>
<dbReference type="Gene3D" id="3.80.10.10">
    <property type="entry name" value="Ribonuclease Inhibitor"/>
    <property type="match status" value="7"/>
</dbReference>
<evidence type="ECO:0000259" key="4">
    <source>
        <dbReference type="SMART" id="SM00446"/>
    </source>
</evidence>
<evidence type="ECO:0000313" key="6">
    <source>
        <dbReference type="Proteomes" id="UP000054558"/>
    </source>
</evidence>
<feature type="region of interest" description="Disordered" evidence="3">
    <location>
        <begin position="1600"/>
        <end position="1642"/>
    </location>
</feature>
<dbReference type="InterPro" id="IPR003603">
    <property type="entry name" value="U2A'_phosphoprotein32A_C"/>
</dbReference>
<dbReference type="InterPro" id="IPR001611">
    <property type="entry name" value="Leu-rich_rpt"/>
</dbReference>
<feature type="domain" description="U2A'/phosphoprotein 32 family A C-terminal" evidence="4">
    <location>
        <begin position="1134"/>
        <end position="1152"/>
    </location>
</feature>
<evidence type="ECO:0000256" key="2">
    <source>
        <dbReference type="ARBA" id="ARBA00022737"/>
    </source>
</evidence>
<dbReference type="InterPro" id="IPR050836">
    <property type="entry name" value="SDS22/Internalin_LRR"/>
</dbReference>
<dbReference type="SMART" id="SM00365">
    <property type="entry name" value="LRR_SD22"/>
    <property type="match status" value="15"/>
</dbReference>
<reference evidence="5 6" key="1">
    <citation type="journal article" date="2014" name="Nat. Commun.">
        <title>Klebsormidium flaccidum genome reveals primary factors for plant terrestrial adaptation.</title>
        <authorList>
            <person name="Hori K."/>
            <person name="Maruyama F."/>
            <person name="Fujisawa T."/>
            <person name="Togashi T."/>
            <person name="Yamamoto N."/>
            <person name="Seo M."/>
            <person name="Sato S."/>
            <person name="Yamada T."/>
            <person name="Mori H."/>
            <person name="Tajima N."/>
            <person name="Moriyama T."/>
            <person name="Ikeuchi M."/>
            <person name="Watanabe M."/>
            <person name="Wada H."/>
            <person name="Kobayashi K."/>
            <person name="Saito M."/>
            <person name="Masuda T."/>
            <person name="Sasaki-Sekimoto Y."/>
            <person name="Mashiguchi K."/>
            <person name="Awai K."/>
            <person name="Shimojima M."/>
            <person name="Masuda S."/>
            <person name="Iwai M."/>
            <person name="Nobusawa T."/>
            <person name="Narise T."/>
            <person name="Kondo S."/>
            <person name="Saito H."/>
            <person name="Sato R."/>
            <person name="Murakawa M."/>
            <person name="Ihara Y."/>
            <person name="Oshima-Yamada Y."/>
            <person name="Ohtaka K."/>
            <person name="Satoh M."/>
            <person name="Sonobe K."/>
            <person name="Ishii M."/>
            <person name="Ohtani R."/>
            <person name="Kanamori-Sato M."/>
            <person name="Honoki R."/>
            <person name="Miyazaki D."/>
            <person name="Mochizuki H."/>
            <person name="Umetsu J."/>
            <person name="Higashi K."/>
            <person name="Shibata D."/>
            <person name="Kamiya Y."/>
            <person name="Sato N."/>
            <person name="Nakamura Y."/>
            <person name="Tabata S."/>
            <person name="Ida S."/>
            <person name="Kurokawa K."/>
            <person name="Ohta H."/>
        </authorList>
    </citation>
    <scope>NUCLEOTIDE SEQUENCE [LARGE SCALE GENOMIC DNA]</scope>
    <source>
        <strain evidence="5 6">NIES-2285</strain>
    </source>
</reference>
<organism evidence="5 6">
    <name type="scientific">Klebsormidium nitens</name>
    <name type="common">Green alga</name>
    <name type="synonym">Ulothrix nitens</name>
    <dbReference type="NCBI Taxonomy" id="105231"/>
    <lineage>
        <taxon>Eukaryota</taxon>
        <taxon>Viridiplantae</taxon>
        <taxon>Streptophyta</taxon>
        <taxon>Klebsormidiophyceae</taxon>
        <taxon>Klebsormidiales</taxon>
        <taxon>Klebsormidiaceae</taxon>
        <taxon>Klebsormidium</taxon>
    </lineage>
</organism>
<dbReference type="SUPFAM" id="SSF52075">
    <property type="entry name" value="Outer arm dynein light chain 1"/>
    <property type="match status" value="1"/>
</dbReference>
<dbReference type="PANTHER" id="PTHR46652">
    <property type="entry name" value="LEUCINE-RICH REPEAT AND IQ DOMAIN-CONTAINING PROTEIN 1-RELATED"/>
    <property type="match status" value="1"/>
</dbReference>
<name>A0A1Y1I0Q3_KLENI</name>
<feature type="domain" description="U2A'/phosphoprotein 32 family A C-terminal" evidence="4">
    <location>
        <begin position="867"/>
        <end position="885"/>
    </location>
</feature>
<keyword evidence="6" id="KW-1185">Reference proteome</keyword>
<feature type="region of interest" description="Disordered" evidence="3">
    <location>
        <begin position="912"/>
        <end position="947"/>
    </location>
</feature>
<dbReference type="EMBL" id="DF237141">
    <property type="protein sequence ID" value="GAQ84520.1"/>
    <property type="molecule type" value="Genomic_DNA"/>
</dbReference>
<sequence>MAVEDGDGPLVGSLAVVQRQKLLLQSLSQQEKTVLEELCEFNDVSDETLRLNAETIHRIEMFMFNFPRIRCLQLFPALKSLALMQQTFHSIEGLESCVHLESLWLCENKIERIDGLGKCLRLRELFLHSNQIERIENLAHLTALESLWLANNKIERIEGLEDLTRLRNLNLARNPISSVGGVFSINKELETLNLADTKVGSFKEIAHLARLPKLRELYLSDPHWGQSPVSQLCNYQTYALFAMGGLRVLDALELSDDAKGAAEATYMKKRMYYNMKIKTLQRKTSNGVKLAAEGKAAQVGQAQAVLAALTRLQKDVEQEMETAPSDKAPDSPRFKKHQAATSAVNILVAKVDDIERTFERCKKEAYELSDVAVRRLRLELETGGNTRLEDGKPSDLWFSSCSDLVTSRFFPADYSRYGITGVRVTGVTRVHNRSLRNRFEATLEEKVDTSDPNYKRALEYLFTGNEFSNPEHLQLIAEDGFDTEAVTLTNSLGLADLPRLQACTRADVSDGRGDVRGSADNLKMKQGLQRALAGLTGRLLVSKVFLGKTQAAGEEGGLGGNPKGNQVNGKVQSGAVSNTALRPSSGAPRSVNLERFKDRLSNGLVSGLDYPGADSVYVPDPSDEKQCTWAVFDTALVLPEYVVEFEYTVDRGMGVLGQAVVKAGRPFVSDREAAKIAAIHSDGLDRVDPDVRAICRPLAHFLADVRSPRGSRALARNGESCTDGAYLTVLNMAPLLTSRARTLVLTEDALTKQCNVAAPWAVTWLNLHNNSIRKIEALSAFVNLRVLVLSFNSIQKLEGLDGLTQLEKLDVSYNYVKRIDGLKGLHALRTLDLASNQIYKLDDVSTLKRSVPSLTSLSLRNNPVTDSWGYQETVLRKLKHLTALDGKPITGHSVHSPKALLCVTSGTIREALAGRQQPRTSSAPGRGVDLPGETYGGERRSSEDWPREGRLHGGFGGFVGSGAERLTEADAAGPAAGARDGGFGEVLELALEHRRLRGLQGLESLTQLRRLSLRDNELADVDVLTSLVLLEDLNLEENRIVRIDGLENLTGLRKLELGKNRVASCEKLRTLTGLSQLSIEDNEITTLQPLAGLTSLMELYCGNNRVAEIKQVLLLRDLPKLIILDLSGNPVCADAEYRGYTLFSLRKLKVLDGLGVDNGEQAQAIAKYTGRLTLEKLEERTGRTAFDGVKSLDLSDAKLRDCGAVFSGASFAALTELDLDSNGLSDVSGLRCLPRLVVLRLTNNKIDDRPLAEGAPPTANGPEGSPGDIFASLEVLHLAGNAITSIAALKLHRFAKLTMVMLQDNEIVKIDGLDKLSRLEKLVLDRNKIKGADGPSFADTVRLRELRLEENALRSLAHFGPLRGLRHLYLGGNRIAELPELDRLAGLSGLSKLNLVNNQITRRQLYRATAIARLPTLQTLDGVRVSDEEREQAAETFSGLADGIPAEPSTMPALVGGPVNKVSLKVNTMQLEFQGPTGPLQPQSAGRAQDATRVYDVIKGFEALRPPDLAPKPEVSARVKADVRRASSLPLAAVRKVEIGYNNRLGTPLGRSSVDDFARLINGNDSERLGIAPGLKKRVEIPVRRASEFPGRMLVVRPLSRDKARPPRMSTGTPTREPPAKKDTSGFGTFPKGLSLKDYYTR</sequence>
<protein>
    <recommendedName>
        <fullName evidence="4">U2A'/phosphoprotein 32 family A C-terminal domain-containing protein</fullName>
    </recommendedName>
</protein>
<dbReference type="SMART" id="SM00369">
    <property type="entry name" value="LRR_TYP"/>
    <property type="match status" value="14"/>
</dbReference>
<dbReference type="Pfam" id="PF13855">
    <property type="entry name" value="LRR_8"/>
    <property type="match status" value="1"/>
</dbReference>
<dbReference type="STRING" id="105231.A0A1Y1I0Q3"/>
<dbReference type="OrthoDB" id="1517790at2759"/>
<evidence type="ECO:0000256" key="1">
    <source>
        <dbReference type="ARBA" id="ARBA00022614"/>
    </source>
</evidence>